<gene>
    <name evidence="1" type="ORF">HG263_05470</name>
</gene>
<sequence length="341" mass="37094">MIHISNTIKTVQGFLTPQHIAQRIAKQKPVSQTIRNWLFNNAVQHQLAHIATSELQSVIQNVPVVRRGTAAYNIGSNGQSLELIEPQGIDMIDALTATDLNNMRLLTTSSIQQMVDTKTDRMMKIVTKSSEALCAQALTGQIAYPMKTDSGMDTYEITFGETLTHTPTTKWDASDASVTKIFTDLSDMKSAIEEQGFGTKVEFKAGKKAYSALLAIAEKASNKIIKVEIKENTIYIGGIAVTMESGTYIGANKAVTKKVQDHKIVAADVEAGHGFWWLALDDIEAGLVALPFFPSQEIIKNPSQMNIIGRSKPLPGPVVKSICWADVVAEPAPEPAPESTP</sequence>
<protein>
    <recommendedName>
        <fullName evidence="3">Major capsid protein E</fullName>
    </recommendedName>
</protein>
<dbReference type="Gene3D" id="3.15.30.10">
    <property type="entry name" value="putative capsid protein of prophage domain like"/>
    <property type="match status" value="1"/>
</dbReference>
<reference evidence="1 2" key="1">
    <citation type="submission" date="2020-04" db="EMBL/GenBank/DDBJ databases">
        <title>Pseudoalteromonas caenipelagi sp. nov., isolated from a tidal flat.</title>
        <authorList>
            <person name="Park S."/>
            <person name="Yoon J.-H."/>
        </authorList>
    </citation>
    <scope>NUCLEOTIDE SEQUENCE [LARGE SCALE GENOMIC DNA]</scope>
    <source>
        <strain evidence="1 2">JBTF-M23</strain>
    </source>
</reference>
<dbReference type="Pfam" id="PF03864">
    <property type="entry name" value="Phage_cap_E"/>
    <property type="match status" value="1"/>
</dbReference>
<evidence type="ECO:0008006" key="3">
    <source>
        <dbReference type="Google" id="ProtNLM"/>
    </source>
</evidence>
<proteinExistence type="predicted"/>
<dbReference type="Proteomes" id="UP000586305">
    <property type="component" value="Unassembled WGS sequence"/>
</dbReference>
<dbReference type="AlphaFoldDB" id="A0A849VAK7"/>
<dbReference type="RefSeq" id="WP_171625067.1">
    <property type="nucleotide sequence ID" value="NZ_JABBPG010000002.1"/>
</dbReference>
<evidence type="ECO:0000313" key="2">
    <source>
        <dbReference type="Proteomes" id="UP000586305"/>
    </source>
</evidence>
<accession>A0A849VAK7</accession>
<comment type="caution">
    <text evidence="1">The sequence shown here is derived from an EMBL/GenBank/DDBJ whole genome shotgun (WGS) entry which is preliminary data.</text>
</comment>
<dbReference type="EMBL" id="JABBPG010000002">
    <property type="protein sequence ID" value="NOU49985.1"/>
    <property type="molecule type" value="Genomic_DNA"/>
</dbReference>
<organism evidence="1 2">
    <name type="scientific">Pseudoalteromonas caenipelagi</name>
    <dbReference type="NCBI Taxonomy" id="2726988"/>
    <lineage>
        <taxon>Bacteria</taxon>
        <taxon>Pseudomonadati</taxon>
        <taxon>Pseudomonadota</taxon>
        <taxon>Gammaproteobacteria</taxon>
        <taxon>Alteromonadales</taxon>
        <taxon>Pseudoalteromonadaceae</taxon>
        <taxon>Pseudoalteromonas</taxon>
    </lineage>
</organism>
<keyword evidence="2" id="KW-1185">Reference proteome</keyword>
<dbReference type="InterPro" id="IPR005564">
    <property type="entry name" value="Major_capsid_GpE"/>
</dbReference>
<evidence type="ECO:0000313" key="1">
    <source>
        <dbReference type="EMBL" id="NOU49985.1"/>
    </source>
</evidence>
<name>A0A849VAK7_9GAMM</name>